<dbReference type="NCBIfam" id="NF002634">
    <property type="entry name" value="PRK02304.1-3"/>
    <property type="match status" value="1"/>
</dbReference>
<evidence type="ECO:0000256" key="11">
    <source>
        <dbReference type="ARBA" id="ARBA00022726"/>
    </source>
</evidence>
<dbReference type="GO" id="GO:0006168">
    <property type="term" value="P:adenine salvage"/>
    <property type="evidence" value="ECO:0007669"/>
    <property type="project" value="InterPro"/>
</dbReference>
<dbReference type="GO" id="GO:0002055">
    <property type="term" value="F:adenine binding"/>
    <property type="evidence" value="ECO:0007669"/>
    <property type="project" value="TreeGrafter"/>
</dbReference>
<protein>
    <recommendedName>
        <fullName evidence="7">Adenine phosphoribosyltransferase</fullName>
        <ecNumber evidence="6">2.4.2.7</ecNumber>
    </recommendedName>
</protein>
<dbReference type="InterPro" id="IPR029057">
    <property type="entry name" value="PRTase-like"/>
</dbReference>
<dbReference type="Pfam" id="PF00156">
    <property type="entry name" value="Pribosyltran"/>
    <property type="match status" value="1"/>
</dbReference>
<reference evidence="13 14" key="1">
    <citation type="submission" date="2016-03" db="EMBL/GenBank/DDBJ databases">
        <title>EvidentialGene: Evidence-directed Construction of Genes on Genomes.</title>
        <authorList>
            <person name="Gilbert D.G."/>
            <person name="Choi J.-H."/>
            <person name="Mockaitis K."/>
            <person name="Colbourne J."/>
            <person name="Pfrender M."/>
        </authorList>
    </citation>
    <scope>NUCLEOTIDE SEQUENCE [LARGE SCALE GENOMIC DNA]</scope>
    <source>
        <strain evidence="13 14">Xinb3</strain>
        <tissue evidence="13">Complete organism</tissue>
    </source>
</reference>
<evidence type="ECO:0000256" key="9">
    <source>
        <dbReference type="ARBA" id="ARBA00022676"/>
    </source>
</evidence>
<dbReference type="GO" id="GO:0044209">
    <property type="term" value="P:AMP salvage"/>
    <property type="evidence" value="ECO:0007669"/>
    <property type="project" value="UniProtKB-UniPathway"/>
</dbReference>
<evidence type="ECO:0000256" key="6">
    <source>
        <dbReference type="ARBA" id="ARBA00011893"/>
    </source>
</evidence>
<dbReference type="PANTHER" id="PTHR32315">
    <property type="entry name" value="ADENINE PHOSPHORIBOSYLTRANSFERASE"/>
    <property type="match status" value="1"/>
</dbReference>
<dbReference type="OrthoDB" id="363185at2759"/>
<dbReference type="STRING" id="35525.A0A164YTR0"/>
<evidence type="ECO:0000256" key="7">
    <source>
        <dbReference type="ARBA" id="ARBA00017366"/>
    </source>
</evidence>
<dbReference type="CDD" id="cd06223">
    <property type="entry name" value="PRTases_typeI"/>
    <property type="match status" value="1"/>
</dbReference>
<dbReference type="InterPro" id="IPR050054">
    <property type="entry name" value="UPRTase/APRTase"/>
</dbReference>
<feature type="domain" description="Phosphoribosyltransferase" evidence="12">
    <location>
        <begin position="37"/>
        <end position="175"/>
    </location>
</feature>
<organism evidence="13 14">
    <name type="scientific">Daphnia magna</name>
    <dbReference type="NCBI Taxonomy" id="35525"/>
    <lineage>
        <taxon>Eukaryota</taxon>
        <taxon>Metazoa</taxon>
        <taxon>Ecdysozoa</taxon>
        <taxon>Arthropoda</taxon>
        <taxon>Crustacea</taxon>
        <taxon>Branchiopoda</taxon>
        <taxon>Diplostraca</taxon>
        <taxon>Cladocera</taxon>
        <taxon>Anomopoda</taxon>
        <taxon>Daphniidae</taxon>
        <taxon>Daphnia</taxon>
    </lineage>
</organism>
<evidence type="ECO:0000256" key="4">
    <source>
        <dbReference type="ARBA" id="ARBA00004659"/>
    </source>
</evidence>
<evidence type="ECO:0000256" key="1">
    <source>
        <dbReference type="ARBA" id="ARBA00000868"/>
    </source>
</evidence>
<keyword evidence="11" id="KW-0660">Purine salvage</keyword>
<comment type="function">
    <text evidence="2">Catalyzes a salvage reaction resulting in the formation of AMP, that is energically less costly than de novo synthesis.</text>
</comment>
<dbReference type="NCBIfam" id="NF002636">
    <property type="entry name" value="PRK02304.1-5"/>
    <property type="match status" value="1"/>
</dbReference>
<evidence type="ECO:0000256" key="3">
    <source>
        <dbReference type="ARBA" id="ARBA00004496"/>
    </source>
</evidence>
<comment type="subcellular location">
    <subcellularLocation>
        <location evidence="3">Cytoplasm</location>
    </subcellularLocation>
</comment>
<dbReference type="EMBL" id="LRGB01000868">
    <property type="protein sequence ID" value="KZS15595.1"/>
    <property type="molecule type" value="Genomic_DNA"/>
</dbReference>
<evidence type="ECO:0000256" key="5">
    <source>
        <dbReference type="ARBA" id="ARBA00008391"/>
    </source>
</evidence>
<dbReference type="GO" id="GO:0003999">
    <property type="term" value="F:adenine phosphoribosyltransferase activity"/>
    <property type="evidence" value="ECO:0007669"/>
    <property type="project" value="UniProtKB-EC"/>
</dbReference>
<proteinExistence type="inferred from homology"/>
<evidence type="ECO:0000259" key="12">
    <source>
        <dbReference type="Pfam" id="PF00156"/>
    </source>
</evidence>
<dbReference type="GO" id="GO:0016208">
    <property type="term" value="F:AMP binding"/>
    <property type="evidence" value="ECO:0007669"/>
    <property type="project" value="TreeGrafter"/>
</dbReference>
<keyword evidence="8" id="KW-0963">Cytoplasm</keyword>
<dbReference type="PANTHER" id="PTHR32315:SF3">
    <property type="entry name" value="ADENINE PHOSPHORIBOSYLTRANSFERASE"/>
    <property type="match status" value="1"/>
</dbReference>
<keyword evidence="14" id="KW-1185">Reference proteome</keyword>
<dbReference type="SUPFAM" id="SSF53271">
    <property type="entry name" value="PRTase-like"/>
    <property type="match status" value="1"/>
</dbReference>
<evidence type="ECO:0000256" key="8">
    <source>
        <dbReference type="ARBA" id="ARBA00022490"/>
    </source>
</evidence>
<dbReference type="HAMAP" id="MF_00004">
    <property type="entry name" value="Aden_phosphoribosyltr"/>
    <property type="match status" value="1"/>
</dbReference>
<dbReference type="EC" id="2.4.2.7" evidence="6"/>
<comment type="catalytic activity">
    <reaction evidence="1">
        <text>AMP + diphosphate = 5-phospho-alpha-D-ribose 1-diphosphate + adenine</text>
        <dbReference type="Rhea" id="RHEA:16609"/>
        <dbReference type="ChEBI" id="CHEBI:16708"/>
        <dbReference type="ChEBI" id="CHEBI:33019"/>
        <dbReference type="ChEBI" id="CHEBI:58017"/>
        <dbReference type="ChEBI" id="CHEBI:456215"/>
        <dbReference type="EC" id="2.4.2.7"/>
    </reaction>
</comment>
<dbReference type="InterPro" id="IPR000836">
    <property type="entry name" value="PRTase_dom"/>
</dbReference>
<comment type="caution">
    <text evidence="13">The sequence shown here is derived from an EMBL/GenBank/DDBJ whole genome shotgun (WGS) entry which is preliminary data.</text>
</comment>
<dbReference type="FunFam" id="3.40.50.2020:FF:000021">
    <property type="entry name" value="Adenine phosphoribosyltransferase"/>
    <property type="match status" value="1"/>
</dbReference>
<evidence type="ECO:0000313" key="14">
    <source>
        <dbReference type="Proteomes" id="UP000076858"/>
    </source>
</evidence>
<keyword evidence="9 13" id="KW-0328">Glycosyltransferase</keyword>
<comment type="pathway">
    <text evidence="4">Purine metabolism; AMP biosynthesis via salvage pathway; AMP from adenine: step 1/1.</text>
</comment>
<keyword evidence="10 13" id="KW-0808">Transferase</keyword>
<evidence type="ECO:0000313" key="13">
    <source>
        <dbReference type="EMBL" id="KZS15595.1"/>
    </source>
</evidence>
<dbReference type="InterPro" id="IPR005764">
    <property type="entry name" value="Ade_phspho_trans"/>
</dbReference>
<dbReference type="UniPathway" id="UPA00588">
    <property type="reaction ID" value="UER00646"/>
</dbReference>
<name>A0A164YTR0_9CRUS</name>
<evidence type="ECO:0000256" key="10">
    <source>
        <dbReference type="ARBA" id="ARBA00022679"/>
    </source>
</evidence>
<gene>
    <name evidence="13" type="ORF">APZ42_018792</name>
</gene>
<dbReference type="Gene3D" id="3.40.50.2020">
    <property type="match status" value="1"/>
</dbReference>
<sequence length="182" mass="20012">MDSTLYESTLSDLKDKIKSYPDFPKEGIVFRDIFSVLRDPACLRNILDLMVAKIELLKWTDVDVVVGLESRGFILAPLLAVKLNAGFVPVRKKGRLPGVCKEIAYTLEYRSDVLEIQQDSVHQGQRVLIIDDLIATGGSLGATCKLLSGLNANVVGCLVLLELEQLHGSKNVEAPVESLITF</sequence>
<dbReference type="Proteomes" id="UP000076858">
    <property type="component" value="Unassembled WGS sequence"/>
</dbReference>
<dbReference type="NCBIfam" id="TIGR01090">
    <property type="entry name" value="apt"/>
    <property type="match status" value="1"/>
</dbReference>
<dbReference type="GO" id="GO:0006166">
    <property type="term" value="P:purine ribonucleoside salvage"/>
    <property type="evidence" value="ECO:0007669"/>
    <property type="project" value="UniProtKB-KW"/>
</dbReference>
<accession>A0A164YTR0</accession>
<dbReference type="GO" id="GO:0005737">
    <property type="term" value="C:cytoplasm"/>
    <property type="evidence" value="ECO:0007669"/>
    <property type="project" value="UniProtKB-SubCell"/>
</dbReference>
<dbReference type="AlphaFoldDB" id="A0A164YTR0"/>
<comment type="similarity">
    <text evidence="5">Belongs to the purine/pyrimidine phosphoribosyltransferase family.</text>
</comment>
<evidence type="ECO:0000256" key="2">
    <source>
        <dbReference type="ARBA" id="ARBA00003968"/>
    </source>
</evidence>